<proteinExistence type="predicted"/>
<evidence type="ECO:0000313" key="3">
    <source>
        <dbReference type="RefSeq" id="XP_023952110.1"/>
    </source>
</evidence>
<dbReference type="GeneID" id="112056021"/>
<name>A0A6J1NWX0_BICAN</name>
<keyword evidence="2" id="KW-1185">Reference proteome</keyword>
<dbReference type="RefSeq" id="XP_023952110.1">
    <property type="nucleotide sequence ID" value="XM_024096342.2"/>
</dbReference>
<gene>
    <name evidence="3" type="primary">LOC112056021</name>
</gene>
<keyword evidence="1" id="KW-0175">Coiled coil</keyword>
<organism evidence="2 3">
    <name type="scientific">Bicyclus anynana</name>
    <name type="common">Squinting bush brown butterfly</name>
    <dbReference type="NCBI Taxonomy" id="110368"/>
    <lineage>
        <taxon>Eukaryota</taxon>
        <taxon>Metazoa</taxon>
        <taxon>Ecdysozoa</taxon>
        <taxon>Arthropoda</taxon>
        <taxon>Hexapoda</taxon>
        <taxon>Insecta</taxon>
        <taxon>Pterygota</taxon>
        <taxon>Neoptera</taxon>
        <taxon>Endopterygota</taxon>
        <taxon>Lepidoptera</taxon>
        <taxon>Glossata</taxon>
        <taxon>Ditrysia</taxon>
        <taxon>Papilionoidea</taxon>
        <taxon>Nymphalidae</taxon>
        <taxon>Satyrinae</taxon>
        <taxon>Satyrini</taxon>
        <taxon>Mycalesina</taxon>
        <taxon>Bicyclus</taxon>
    </lineage>
</organism>
<evidence type="ECO:0000256" key="1">
    <source>
        <dbReference type="SAM" id="Coils"/>
    </source>
</evidence>
<dbReference type="AlphaFoldDB" id="A0A6J1NWX0"/>
<protein>
    <submittedName>
        <fullName evidence="3">Uncharacterized protein LOC112056021</fullName>
    </submittedName>
</protein>
<sequence length="162" mass="19004">MVKIEEEEWYLSICQQLNDFCMKVEEKVHENQQKLMAREERNERKAKIMQERKLNAELTEQCARLSNRTDELARACNKFSKLSITDNDQLRLDNLKEGLEVSKELTGIRFDYSAPQNVIKGYIKSEYRKLLLPFEVDNPEALWSALRTGDCGPRGKENYNPN</sequence>
<accession>A0A6J1NWX0</accession>
<reference evidence="3" key="1">
    <citation type="submission" date="2025-08" db="UniProtKB">
        <authorList>
            <consortium name="RefSeq"/>
        </authorList>
    </citation>
    <scope>IDENTIFICATION</scope>
</reference>
<dbReference type="KEGG" id="bany:112056021"/>
<dbReference type="Proteomes" id="UP001652582">
    <property type="component" value="Chromosome 26"/>
</dbReference>
<evidence type="ECO:0000313" key="2">
    <source>
        <dbReference type="Proteomes" id="UP001652582"/>
    </source>
</evidence>
<feature type="coiled-coil region" evidence="1">
    <location>
        <begin position="48"/>
        <end position="75"/>
    </location>
</feature>
<dbReference type="OrthoDB" id="6349744at2759"/>